<accession>A0A8K0SEP8</accession>
<proteinExistence type="predicted"/>
<evidence type="ECO:0000313" key="3">
    <source>
        <dbReference type="Proteomes" id="UP000813444"/>
    </source>
</evidence>
<dbReference type="Proteomes" id="UP000813444">
    <property type="component" value="Unassembled WGS sequence"/>
</dbReference>
<organism evidence="2 3">
    <name type="scientific">Stachybotrys elegans</name>
    <dbReference type="NCBI Taxonomy" id="80388"/>
    <lineage>
        <taxon>Eukaryota</taxon>
        <taxon>Fungi</taxon>
        <taxon>Dikarya</taxon>
        <taxon>Ascomycota</taxon>
        <taxon>Pezizomycotina</taxon>
        <taxon>Sordariomycetes</taxon>
        <taxon>Hypocreomycetidae</taxon>
        <taxon>Hypocreales</taxon>
        <taxon>Stachybotryaceae</taxon>
        <taxon>Stachybotrys</taxon>
    </lineage>
</organism>
<reference evidence="2" key="1">
    <citation type="journal article" date="2021" name="Nat. Commun.">
        <title>Genetic determinants of endophytism in the Arabidopsis root mycobiome.</title>
        <authorList>
            <person name="Mesny F."/>
            <person name="Miyauchi S."/>
            <person name="Thiergart T."/>
            <person name="Pickel B."/>
            <person name="Atanasova L."/>
            <person name="Karlsson M."/>
            <person name="Huettel B."/>
            <person name="Barry K.W."/>
            <person name="Haridas S."/>
            <person name="Chen C."/>
            <person name="Bauer D."/>
            <person name="Andreopoulos W."/>
            <person name="Pangilinan J."/>
            <person name="LaButti K."/>
            <person name="Riley R."/>
            <person name="Lipzen A."/>
            <person name="Clum A."/>
            <person name="Drula E."/>
            <person name="Henrissat B."/>
            <person name="Kohler A."/>
            <person name="Grigoriev I.V."/>
            <person name="Martin F.M."/>
            <person name="Hacquard S."/>
        </authorList>
    </citation>
    <scope>NUCLEOTIDE SEQUENCE</scope>
    <source>
        <strain evidence="2">MPI-CAGE-CH-0235</strain>
    </source>
</reference>
<feature type="coiled-coil region" evidence="1">
    <location>
        <begin position="73"/>
        <end position="142"/>
    </location>
</feature>
<comment type="caution">
    <text evidence="2">The sequence shown here is derived from an EMBL/GenBank/DDBJ whole genome shotgun (WGS) entry which is preliminary data.</text>
</comment>
<gene>
    <name evidence="2" type="ORF">B0I35DRAFT_150550</name>
</gene>
<dbReference type="EMBL" id="JAGPNK010000023">
    <property type="protein sequence ID" value="KAH7304385.1"/>
    <property type="molecule type" value="Genomic_DNA"/>
</dbReference>
<name>A0A8K0SEP8_9HYPO</name>
<keyword evidence="3" id="KW-1185">Reference proteome</keyword>
<keyword evidence="1" id="KW-0175">Coiled coil</keyword>
<evidence type="ECO:0000256" key="1">
    <source>
        <dbReference type="SAM" id="Coils"/>
    </source>
</evidence>
<dbReference type="AlphaFoldDB" id="A0A8K0SEP8"/>
<evidence type="ECO:0000313" key="2">
    <source>
        <dbReference type="EMBL" id="KAH7304385.1"/>
    </source>
</evidence>
<sequence>MQNGRPTQQISELIPRSVLAASRVMDEERTANVQVDHPAGSSMESNDLGRDLWASQTTIKQCIRERIRNLLLIKNLEKENGALKWKADNFQTAYKRQRRRYKDVLADSETLMKKLERQIRHNELLEIQLQEKNDELLAMKARKSQEIGEHPMTQHAELPDLNNVASTRGSVIPQEQISTLIAEIRVVGALNELKASAKKQART</sequence>
<protein>
    <submittedName>
        <fullName evidence="2">Uncharacterized protein</fullName>
    </submittedName>
</protein>